<reference evidence="1 2" key="2">
    <citation type="journal article" date="2022" name="Mol. Ecol. Resour.">
        <title>The genomes of chicory, endive, great burdock and yacon provide insights into Asteraceae paleo-polyploidization history and plant inulin production.</title>
        <authorList>
            <person name="Fan W."/>
            <person name="Wang S."/>
            <person name="Wang H."/>
            <person name="Wang A."/>
            <person name="Jiang F."/>
            <person name="Liu H."/>
            <person name="Zhao H."/>
            <person name="Xu D."/>
            <person name="Zhang Y."/>
        </authorList>
    </citation>
    <scope>NUCLEOTIDE SEQUENCE [LARGE SCALE GENOMIC DNA]</scope>
    <source>
        <strain evidence="2">cv. Yunnan</strain>
        <tissue evidence="1">Leaves</tissue>
    </source>
</reference>
<comment type="caution">
    <text evidence="1">The sequence shown here is derived from an EMBL/GenBank/DDBJ whole genome shotgun (WGS) entry which is preliminary data.</text>
</comment>
<evidence type="ECO:0000313" key="1">
    <source>
        <dbReference type="EMBL" id="KAI3827442.1"/>
    </source>
</evidence>
<evidence type="ECO:0000313" key="2">
    <source>
        <dbReference type="Proteomes" id="UP001056120"/>
    </source>
</evidence>
<keyword evidence="2" id="KW-1185">Reference proteome</keyword>
<sequence length="75" mass="8836">MKLQIESNHLEIMGECFNKISCYTIKCFERTKSSWTGLEHYNEPITFVAFLYAYERGKTICTTLPALQLHNFRLI</sequence>
<name>A0ACB9K5C0_9ASTR</name>
<organism evidence="1 2">
    <name type="scientific">Smallanthus sonchifolius</name>
    <dbReference type="NCBI Taxonomy" id="185202"/>
    <lineage>
        <taxon>Eukaryota</taxon>
        <taxon>Viridiplantae</taxon>
        <taxon>Streptophyta</taxon>
        <taxon>Embryophyta</taxon>
        <taxon>Tracheophyta</taxon>
        <taxon>Spermatophyta</taxon>
        <taxon>Magnoliopsida</taxon>
        <taxon>eudicotyledons</taxon>
        <taxon>Gunneridae</taxon>
        <taxon>Pentapetalae</taxon>
        <taxon>asterids</taxon>
        <taxon>campanulids</taxon>
        <taxon>Asterales</taxon>
        <taxon>Asteraceae</taxon>
        <taxon>Asteroideae</taxon>
        <taxon>Heliantheae alliance</taxon>
        <taxon>Millerieae</taxon>
        <taxon>Smallanthus</taxon>
    </lineage>
</organism>
<dbReference type="Proteomes" id="UP001056120">
    <property type="component" value="Linkage Group LG01"/>
</dbReference>
<protein>
    <submittedName>
        <fullName evidence="1">Uncharacterized protein</fullName>
    </submittedName>
</protein>
<gene>
    <name evidence="1" type="ORF">L1987_01517</name>
</gene>
<dbReference type="EMBL" id="CM042018">
    <property type="protein sequence ID" value="KAI3827442.1"/>
    <property type="molecule type" value="Genomic_DNA"/>
</dbReference>
<reference evidence="2" key="1">
    <citation type="journal article" date="2022" name="Mol. Ecol. Resour.">
        <title>The genomes of chicory, endive, great burdock and yacon provide insights into Asteraceae palaeo-polyploidization history and plant inulin production.</title>
        <authorList>
            <person name="Fan W."/>
            <person name="Wang S."/>
            <person name="Wang H."/>
            <person name="Wang A."/>
            <person name="Jiang F."/>
            <person name="Liu H."/>
            <person name="Zhao H."/>
            <person name="Xu D."/>
            <person name="Zhang Y."/>
        </authorList>
    </citation>
    <scope>NUCLEOTIDE SEQUENCE [LARGE SCALE GENOMIC DNA]</scope>
    <source>
        <strain evidence="2">cv. Yunnan</strain>
    </source>
</reference>
<proteinExistence type="predicted"/>
<accession>A0ACB9K5C0</accession>